<dbReference type="Pfam" id="PF04073">
    <property type="entry name" value="tRNA_edit"/>
    <property type="match status" value="1"/>
</dbReference>
<accession>A0A5J6MGS0</accession>
<sequence length="163" mass="17042">MSGLHPSAQRVQALLRAAGHSGEVVEFAETTRTSAEAAAAIGCDVAQIAKSLIFRARPSDRPVLVIASGRNRVNEKLVVQQLVAKGLGEGLARADADFVRDKTGFAIGGVAPIGHATPPIIFIDRDLLGYPGIWAAAGTPHAVFQLTPEELVRMTGGEVIAVL</sequence>
<dbReference type="SUPFAM" id="SSF55826">
    <property type="entry name" value="YbaK/ProRS associated domain"/>
    <property type="match status" value="1"/>
</dbReference>
<dbReference type="KEGG" id="htq:FRZ44_09620"/>
<dbReference type="OrthoDB" id="9798760at2"/>
<organism evidence="2 3">
    <name type="scientific">Hypericibacter terrae</name>
    <dbReference type="NCBI Taxonomy" id="2602015"/>
    <lineage>
        <taxon>Bacteria</taxon>
        <taxon>Pseudomonadati</taxon>
        <taxon>Pseudomonadota</taxon>
        <taxon>Alphaproteobacteria</taxon>
        <taxon>Rhodospirillales</taxon>
        <taxon>Dongiaceae</taxon>
        <taxon>Hypericibacter</taxon>
    </lineage>
</organism>
<dbReference type="CDD" id="cd04333">
    <property type="entry name" value="ProX_deacylase"/>
    <property type="match status" value="1"/>
</dbReference>
<protein>
    <submittedName>
        <fullName evidence="2">Cys-tRNA(Pro)/cys-tRNA(Cys) deacylase</fullName>
    </submittedName>
</protein>
<dbReference type="GO" id="GO:0002161">
    <property type="term" value="F:aminoacyl-tRNA deacylase activity"/>
    <property type="evidence" value="ECO:0007669"/>
    <property type="project" value="InterPro"/>
</dbReference>
<dbReference type="InterPro" id="IPR036754">
    <property type="entry name" value="YbaK/aa-tRNA-synt-asso_dom_sf"/>
</dbReference>
<dbReference type="PANTHER" id="PTHR30411">
    <property type="entry name" value="CYTOPLASMIC PROTEIN"/>
    <property type="match status" value="1"/>
</dbReference>
<dbReference type="AlphaFoldDB" id="A0A5J6MGS0"/>
<reference evidence="2 3" key="1">
    <citation type="submission" date="2019-08" db="EMBL/GenBank/DDBJ databases">
        <title>Hyperibacter terrae gen. nov., sp. nov. and Hyperibacter viscosus sp. nov., two new members in the family Rhodospirillaceae isolated from the rhizosphere of Hypericum perforatum.</title>
        <authorList>
            <person name="Noviana Z."/>
        </authorList>
    </citation>
    <scope>NUCLEOTIDE SEQUENCE [LARGE SCALE GENOMIC DNA]</scope>
    <source>
        <strain evidence="2 3">R5913</strain>
    </source>
</reference>
<dbReference type="Proteomes" id="UP000326202">
    <property type="component" value="Chromosome"/>
</dbReference>
<dbReference type="EMBL" id="CP042906">
    <property type="protein sequence ID" value="QEX15675.1"/>
    <property type="molecule type" value="Genomic_DNA"/>
</dbReference>
<evidence type="ECO:0000313" key="3">
    <source>
        <dbReference type="Proteomes" id="UP000326202"/>
    </source>
</evidence>
<evidence type="ECO:0000313" key="2">
    <source>
        <dbReference type="EMBL" id="QEX15675.1"/>
    </source>
</evidence>
<keyword evidence="3" id="KW-1185">Reference proteome</keyword>
<feature type="domain" description="YbaK/aminoacyl-tRNA synthetase-associated" evidence="1">
    <location>
        <begin position="29"/>
        <end position="153"/>
    </location>
</feature>
<name>A0A5J6MGS0_9PROT</name>
<dbReference type="PANTHER" id="PTHR30411:SF1">
    <property type="entry name" value="CYTOPLASMIC PROTEIN"/>
    <property type="match status" value="1"/>
</dbReference>
<dbReference type="Gene3D" id="3.90.960.10">
    <property type="entry name" value="YbaK/aminoacyl-tRNA synthetase-associated domain"/>
    <property type="match status" value="1"/>
</dbReference>
<dbReference type="InterPro" id="IPR007214">
    <property type="entry name" value="YbaK/aa-tRNA-synth-assoc-dom"/>
</dbReference>
<gene>
    <name evidence="2" type="ORF">FRZ44_09620</name>
</gene>
<proteinExistence type="predicted"/>
<evidence type="ECO:0000259" key="1">
    <source>
        <dbReference type="Pfam" id="PF04073"/>
    </source>
</evidence>
<dbReference type="RefSeq" id="WP_151176106.1">
    <property type="nucleotide sequence ID" value="NZ_CP042906.1"/>
</dbReference>